<dbReference type="InterPro" id="IPR032783">
    <property type="entry name" value="AraC_lig"/>
</dbReference>
<organism evidence="5 6">
    <name type="scientific">Ideonella azotifigens</name>
    <dbReference type="NCBI Taxonomy" id="513160"/>
    <lineage>
        <taxon>Bacteria</taxon>
        <taxon>Pseudomonadati</taxon>
        <taxon>Pseudomonadota</taxon>
        <taxon>Betaproteobacteria</taxon>
        <taxon>Burkholderiales</taxon>
        <taxon>Sphaerotilaceae</taxon>
        <taxon>Ideonella</taxon>
    </lineage>
</organism>
<dbReference type="Proteomes" id="UP001500279">
    <property type="component" value="Unassembled WGS sequence"/>
</dbReference>
<sequence length="315" mass="34572">MTADLLADLLRDSGLHRRVLDLHVLESTVALRFPCDRSIGLHLVLRGPVYVHAAALAEPLALDSGDVAVIARGCDHHLSAQGRIEGLEVRFIGAPADADDVPAADAGSVISGVYQFWNTPLHPFFAELPAWTVLRAAMLPKLGPLALSTSLVEAELRGSQAGRSIIVHGLLDVVFAYAMREVCARCAQAGAGWSQASRDPQLQRALALMHEDCAHPWTLGELAQRAGLSRTAFAQRFRDTMGDTPLNHLRTLRMQRAMQLLSETEQRLEVVAAAVGYQDAFGFSKVFKRTLGLSPREFRQRDAAERQLPWRFRNG</sequence>
<dbReference type="PANTHER" id="PTHR46796">
    <property type="entry name" value="HTH-TYPE TRANSCRIPTIONAL ACTIVATOR RHAS-RELATED"/>
    <property type="match status" value="1"/>
</dbReference>
<dbReference type="Pfam" id="PF12833">
    <property type="entry name" value="HTH_18"/>
    <property type="match status" value="1"/>
</dbReference>
<keyword evidence="6" id="KW-1185">Reference proteome</keyword>
<dbReference type="InterPro" id="IPR009057">
    <property type="entry name" value="Homeodomain-like_sf"/>
</dbReference>
<dbReference type="SMART" id="SM00342">
    <property type="entry name" value="HTH_ARAC"/>
    <property type="match status" value="1"/>
</dbReference>
<comment type="caution">
    <text evidence="5">The sequence shown here is derived from an EMBL/GenBank/DDBJ whole genome shotgun (WGS) entry which is preliminary data.</text>
</comment>
<dbReference type="Pfam" id="PF12852">
    <property type="entry name" value="Cupin_6"/>
    <property type="match status" value="1"/>
</dbReference>
<dbReference type="RefSeq" id="WP_141285885.1">
    <property type="nucleotide sequence ID" value="NZ_BAAAEW010000007.1"/>
</dbReference>
<dbReference type="Gene3D" id="1.10.10.60">
    <property type="entry name" value="Homeodomain-like"/>
    <property type="match status" value="2"/>
</dbReference>
<feature type="domain" description="HTH araC/xylS-type" evidence="4">
    <location>
        <begin position="203"/>
        <end position="301"/>
    </location>
</feature>
<evidence type="ECO:0000256" key="3">
    <source>
        <dbReference type="ARBA" id="ARBA00023163"/>
    </source>
</evidence>
<evidence type="ECO:0000256" key="1">
    <source>
        <dbReference type="ARBA" id="ARBA00023015"/>
    </source>
</evidence>
<dbReference type="InterPro" id="IPR018060">
    <property type="entry name" value="HTH_AraC"/>
</dbReference>
<proteinExistence type="predicted"/>
<evidence type="ECO:0000313" key="5">
    <source>
        <dbReference type="EMBL" id="GAA0747403.1"/>
    </source>
</evidence>
<dbReference type="EMBL" id="BAAAEW010000007">
    <property type="protein sequence ID" value="GAA0747403.1"/>
    <property type="molecule type" value="Genomic_DNA"/>
</dbReference>
<keyword evidence="3" id="KW-0804">Transcription</keyword>
<evidence type="ECO:0000259" key="4">
    <source>
        <dbReference type="PROSITE" id="PS01124"/>
    </source>
</evidence>
<dbReference type="PANTHER" id="PTHR46796:SF7">
    <property type="entry name" value="ARAC FAMILY TRANSCRIPTIONAL REGULATOR"/>
    <property type="match status" value="1"/>
</dbReference>
<name>A0ABP3V311_9BURK</name>
<dbReference type="PROSITE" id="PS00041">
    <property type="entry name" value="HTH_ARAC_FAMILY_1"/>
    <property type="match status" value="1"/>
</dbReference>
<dbReference type="InterPro" id="IPR018062">
    <property type="entry name" value="HTH_AraC-typ_CS"/>
</dbReference>
<evidence type="ECO:0000256" key="2">
    <source>
        <dbReference type="ARBA" id="ARBA00023125"/>
    </source>
</evidence>
<dbReference type="SUPFAM" id="SSF46689">
    <property type="entry name" value="Homeodomain-like"/>
    <property type="match status" value="2"/>
</dbReference>
<keyword evidence="1" id="KW-0805">Transcription regulation</keyword>
<reference evidence="6" key="1">
    <citation type="journal article" date="2019" name="Int. J. Syst. Evol. Microbiol.">
        <title>The Global Catalogue of Microorganisms (GCM) 10K type strain sequencing project: providing services to taxonomists for standard genome sequencing and annotation.</title>
        <authorList>
            <consortium name="The Broad Institute Genomics Platform"/>
            <consortium name="The Broad Institute Genome Sequencing Center for Infectious Disease"/>
            <person name="Wu L."/>
            <person name="Ma J."/>
        </authorList>
    </citation>
    <scope>NUCLEOTIDE SEQUENCE [LARGE SCALE GENOMIC DNA]</scope>
    <source>
        <strain evidence="6">JCM 15503</strain>
    </source>
</reference>
<gene>
    <name evidence="5" type="ORF">GCM10009107_15870</name>
</gene>
<protein>
    <recommendedName>
        <fullName evidence="4">HTH araC/xylS-type domain-containing protein</fullName>
    </recommendedName>
</protein>
<accession>A0ABP3V311</accession>
<evidence type="ECO:0000313" key="6">
    <source>
        <dbReference type="Proteomes" id="UP001500279"/>
    </source>
</evidence>
<dbReference type="PROSITE" id="PS01124">
    <property type="entry name" value="HTH_ARAC_FAMILY_2"/>
    <property type="match status" value="1"/>
</dbReference>
<keyword evidence="2" id="KW-0238">DNA-binding</keyword>
<dbReference type="InterPro" id="IPR050204">
    <property type="entry name" value="AraC_XylS_family_regulators"/>
</dbReference>